<gene>
    <name evidence="3" type="ORF">BJ125_12411</name>
    <name evidence="4" type="ORF">SAMN05892882_12411</name>
</gene>
<dbReference type="GO" id="GO:0003824">
    <property type="term" value="F:catalytic activity"/>
    <property type="evidence" value="ECO:0007669"/>
    <property type="project" value="InterPro"/>
</dbReference>
<evidence type="ECO:0000256" key="1">
    <source>
        <dbReference type="ARBA" id="ARBA00005254"/>
    </source>
</evidence>
<dbReference type="SUPFAM" id="SSF52096">
    <property type="entry name" value="ClpP/crotonase"/>
    <property type="match status" value="1"/>
</dbReference>
<keyword evidence="6" id="KW-1185">Reference proteome</keyword>
<dbReference type="EMBL" id="QRDT01000024">
    <property type="protein sequence ID" value="RED28006.1"/>
    <property type="molecule type" value="Genomic_DNA"/>
</dbReference>
<dbReference type="Gene3D" id="3.90.226.10">
    <property type="entry name" value="2-enoyl-CoA Hydratase, Chain A, domain 1"/>
    <property type="match status" value="1"/>
</dbReference>
<dbReference type="OrthoDB" id="5730382at2"/>
<reference evidence="3 6" key="2">
    <citation type="submission" date="2018-07" db="EMBL/GenBank/DDBJ databases">
        <title>Genomic Encyclopedia of Archaeal and Bacterial Type Strains, Phase II (KMG-II): from individual species to whole genera.</title>
        <authorList>
            <person name="Goeker M."/>
        </authorList>
    </citation>
    <scope>NUCLEOTIDE SEQUENCE [LARGE SCALE GENOMIC DNA]</scope>
    <source>
        <strain evidence="3 6">JA575</strain>
    </source>
</reference>
<dbReference type="PANTHER" id="PTHR43802:SF1">
    <property type="entry name" value="IP11341P-RELATED"/>
    <property type="match status" value="1"/>
</dbReference>
<organism evidence="4 5">
    <name type="scientific">Rhodopseudomonas pentothenatexigens</name>
    <dbReference type="NCBI Taxonomy" id="999699"/>
    <lineage>
        <taxon>Bacteria</taxon>
        <taxon>Pseudomonadati</taxon>
        <taxon>Pseudomonadota</taxon>
        <taxon>Alphaproteobacteria</taxon>
        <taxon>Hyphomicrobiales</taxon>
        <taxon>Nitrobacteraceae</taxon>
        <taxon>Rhodopseudomonas</taxon>
    </lineage>
</organism>
<dbReference type="EMBL" id="UFQQ01000024">
    <property type="protein sequence ID" value="SSW92736.1"/>
    <property type="molecule type" value="Genomic_DNA"/>
</dbReference>
<comment type="similarity">
    <text evidence="1 2">Belongs to the enoyl-CoA hydratase/isomerase family.</text>
</comment>
<evidence type="ECO:0000313" key="5">
    <source>
        <dbReference type="Proteomes" id="UP000252631"/>
    </source>
</evidence>
<protein>
    <submittedName>
        <fullName evidence="4">Enoyl-CoA hydratase</fullName>
    </submittedName>
</protein>
<accession>A0A336JWJ2</accession>
<dbReference type="PANTHER" id="PTHR43802">
    <property type="entry name" value="ENOYL-COA HYDRATASE"/>
    <property type="match status" value="1"/>
</dbReference>
<dbReference type="InterPro" id="IPR001753">
    <property type="entry name" value="Enoyl-CoA_hydra/iso"/>
</dbReference>
<evidence type="ECO:0000256" key="2">
    <source>
        <dbReference type="RuleBase" id="RU003707"/>
    </source>
</evidence>
<dbReference type="Proteomes" id="UP000252631">
    <property type="component" value="Unassembled WGS sequence"/>
</dbReference>
<dbReference type="RefSeq" id="WP_114360170.1">
    <property type="nucleotide sequence ID" value="NZ_QRDT01000024.1"/>
</dbReference>
<dbReference type="Pfam" id="PF00378">
    <property type="entry name" value="ECH_1"/>
    <property type="match status" value="1"/>
</dbReference>
<dbReference type="Proteomes" id="UP000256343">
    <property type="component" value="Unassembled WGS sequence"/>
</dbReference>
<name>A0A336JWJ2_9BRAD</name>
<dbReference type="CDD" id="cd06558">
    <property type="entry name" value="crotonase-like"/>
    <property type="match status" value="1"/>
</dbReference>
<evidence type="ECO:0000313" key="3">
    <source>
        <dbReference type="EMBL" id="RED28006.1"/>
    </source>
</evidence>
<dbReference type="NCBIfam" id="NF006108">
    <property type="entry name" value="PRK08259.1"/>
    <property type="match status" value="1"/>
</dbReference>
<dbReference type="Gene3D" id="1.10.287.2460">
    <property type="match status" value="1"/>
</dbReference>
<dbReference type="InterPro" id="IPR029045">
    <property type="entry name" value="ClpP/crotonase-like_dom_sf"/>
</dbReference>
<dbReference type="InterPro" id="IPR018376">
    <property type="entry name" value="Enoyl-CoA_hyd/isom_CS"/>
</dbReference>
<sequence length="266" mass="28183">MPGQDTVRIERDGPVTIVTIDRPERRNAVDGATAQKLYDAFLAFDADEAAAVAVFTGAGGTFCAGADLKAVAAGDAEKKREIAGHNTQAPMGPSRLRLSKPVIAAVEGFAVAGGLELALWADMRVVAEDATFGVFCRRFGVPLIDLGTIRLPRLIGHSQAMDLILTGRPVGGAEALRMGLANRLVPRGEARPQAIELAKQIAQFPQTCLRADRLSALQQWDLPEEDAIMNEMRGGLKVIQSGETLSGATRFAQGEGRHGAFGKPAS</sequence>
<evidence type="ECO:0000313" key="6">
    <source>
        <dbReference type="Proteomes" id="UP000256343"/>
    </source>
</evidence>
<reference evidence="4 5" key="1">
    <citation type="submission" date="2017-08" db="EMBL/GenBank/DDBJ databases">
        <authorList>
            <person name="de Groot N.N."/>
        </authorList>
    </citation>
    <scope>NUCLEOTIDE SEQUENCE [LARGE SCALE GENOMIC DNA]</scope>
    <source>
        <strain evidence="4 5">JA575</strain>
    </source>
</reference>
<dbReference type="AlphaFoldDB" id="A0A336JWJ2"/>
<proteinExistence type="inferred from homology"/>
<evidence type="ECO:0000313" key="4">
    <source>
        <dbReference type="EMBL" id="SSW92736.1"/>
    </source>
</evidence>
<dbReference type="PROSITE" id="PS00166">
    <property type="entry name" value="ENOYL_COA_HYDRATASE"/>
    <property type="match status" value="1"/>
</dbReference>